<name>A0ABW0ZZF4_9ACTN</name>
<dbReference type="SUPFAM" id="SSF53474">
    <property type="entry name" value="alpha/beta-Hydrolases"/>
    <property type="match status" value="1"/>
</dbReference>
<sequence length="320" mass="34097">MPLDPDVRDLLAEGAEAPPLESLSLEQARTAIRGVTALQGEAARMSDVREHVVGRVRMRLYRPTGITGPAPVLLWVHGGGWTRGDLDTWDTPLKNLARRIPAVVASVDYRLAPETRFPGQLGDVLDALRHLAEHAGSLGLDAGRVAIGGDSSGANLAAGAALAVRDLGVGAPLVAQVLIHPPTDPACATVSHLRYGSGYALTTAFMRSAWRHYLPTPYAGEHPYAAPLRARNLAALPPAIIATAEYDPLRDEGEQYAARLAEAGVPVGLRRFDGMIHGFMHHNGRVPASRALPDWLGVQLRARLGPAPDASGERRRARAG</sequence>
<dbReference type="InterPro" id="IPR029058">
    <property type="entry name" value="AB_hydrolase_fold"/>
</dbReference>
<dbReference type="PANTHER" id="PTHR48081:SF8">
    <property type="entry name" value="ALPHA_BETA HYDROLASE FOLD-3 DOMAIN-CONTAINING PROTEIN-RELATED"/>
    <property type="match status" value="1"/>
</dbReference>
<dbReference type="RefSeq" id="WP_378283134.1">
    <property type="nucleotide sequence ID" value="NZ_JBHSON010000022.1"/>
</dbReference>
<keyword evidence="1 3" id="KW-0378">Hydrolase</keyword>
<protein>
    <submittedName>
        <fullName evidence="3">Alpha/beta hydrolase</fullName>
    </submittedName>
</protein>
<reference evidence="4" key="1">
    <citation type="journal article" date="2019" name="Int. J. Syst. Evol. Microbiol.">
        <title>The Global Catalogue of Microorganisms (GCM) 10K type strain sequencing project: providing services to taxonomists for standard genome sequencing and annotation.</title>
        <authorList>
            <consortium name="The Broad Institute Genomics Platform"/>
            <consortium name="The Broad Institute Genome Sequencing Center for Infectious Disease"/>
            <person name="Wu L."/>
            <person name="Ma J."/>
        </authorList>
    </citation>
    <scope>NUCLEOTIDE SEQUENCE [LARGE SCALE GENOMIC DNA]</scope>
    <source>
        <strain evidence="4">KCTC 42087</strain>
    </source>
</reference>
<evidence type="ECO:0000259" key="2">
    <source>
        <dbReference type="Pfam" id="PF07859"/>
    </source>
</evidence>
<evidence type="ECO:0000256" key="1">
    <source>
        <dbReference type="ARBA" id="ARBA00022801"/>
    </source>
</evidence>
<proteinExistence type="predicted"/>
<organism evidence="3 4">
    <name type="scientific">Actinomadura rugatobispora</name>
    <dbReference type="NCBI Taxonomy" id="1994"/>
    <lineage>
        <taxon>Bacteria</taxon>
        <taxon>Bacillati</taxon>
        <taxon>Actinomycetota</taxon>
        <taxon>Actinomycetes</taxon>
        <taxon>Streptosporangiales</taxon>
        <taxon>Thermomonosporaceae</taxon>
        <taxon>Actinomadura</taxon>
    </lineage>
</organism>
<feature type="domain" description="Alpha/beta hydrolase fold-3" evidence="2">
    <location>
        <begin position="73"/>
        <end position="280"/>
    </location>
</feature>
<dbReference type="InterPro" id="IPR050300">
    <property type="entry name" value="GDXG_lipolytic_enzyme"/>
</dbReference>
<evidence type="ECO:0000313" key="4">
    <source>
        <dbReference type="Proteomes" id="UP001596074"/>
    </source>
</evidence>
<dbReference type="GO" id="GO:0016787">
    <property type="term" value="F:hydrolase activity"/>
    <property type="evidence" value="ECO:0007669"/>
    <property type="project" value="UniProtKB-KW"/>
</dbReference>
<dbReference type="PANTHER" id="PTHR48081">
    <property type="entry name" value="AB HYDROLASE SUPERFAMILY PROTEIN C4A8.06C"/>
    <property type="match status" value="1"/>
</dbReference>
<dbReference type="Proteomes" id="UP001596074">
    <property type="component" value="Unassembled WGS sequence"/>
</dbReference>
<accession>A0ABW0ZZF4</accession>
<evidence type="ECO:0000313" key="3">
    <source>
        <dbReference type="EMBL" id="MFC5747516.1"/>
    </source>
</evidence>
<gene>
    <name evidence="3" type="ORF">ACFPZN_17940</name>
</gene>
<comment type="caution">
    <text evidence="3">The sequence shown here is derived from an EMBL/GenBank/DDBJ whole genome shotgun (WGS) entry which is preliminary data.</text>
</comment>
<keyword evidence="4" id="KW-1185">Reference proteome</keyword>
<dbReference type="Gene3D" id="3.40.50.1820">
    <property type="entry name" value="alpha/beta hydrolase"/>
    <property type="match status" value="1"/>
</dbReference>
<dbReference type="EMBL" id="JBHSON010000022">
    <property type="protein sequence ID" value="MFC5747516.1"/>
    <property type="molecule type" value="Genomic_DNA"/>
</dbReference>
<dbReference type="Pfam" id="PF07859">
    <property type="entry name" value="Abhydrolase_3"/>
    <property type="match status" value="1"/>
</dbReference>
<dbReference type="InterPro" id="IPR013094">
    <property type="entry name" value="AB_hydrolase_3"/>
</dbReference>